<evidence type="ECO:0000256" key="2">
    <source>
        <dbReference type="ARBA" id="ARBA00008017"/>
    </source>
</evidence>
<protein>
    <submittedName>
        <fullName evidence="10">Mechanosensitive ion channel family protein</fullName>
    </submittedName>
</protein>
<accession>A0ABP3UZS6</accession>
<comment type="caution">
    <text evidence="10">The sequence shown here is derived from an EMBL/GenBank/DDBJ whole genome shotgun (WGS) entry which is preliminary data.</text>
</comment>
<evidence type="ECO:0000313" key="11">
    <source>
        <dbReference type="Proteomes" id="UP001501510"/>
    </source>
</evidence>
<keyword evidence="5 7" id="KW-1133">Transmembrane helix</keyword>
<dbReference type="Gene3D" id="2.30.30.60">
    <property type="match status" value="1"/>
</dbReference>
<keyword evidence="4 7" id="KW-0812">Transmembrane</keyword>
<dbReference type="EMBL" id="BAAACG010000016">
    <property type="protein sequence ID" value="GAA0745633.1"/>
    <property type="molecule type" value="Genomic_DNA"/>
</dbReference>
<dbReference type="Pfam" id="PF00924">
    <property type="entry name" value="MS_channel_2nd"/>
    <property type="match status" value="1"/>
</dbReference>
<dbReference type="InterPro" id="IPR049278">
    <property type="entry name" value="MS_channel_C"/>
</dbReference>
<dbReference type="SUPFAM" id="SSF82689">
    <property type="entry name" value="Mechanosensitive channel protein MscS (YggB), C-terminal domain"/>
    <property type="match status" value="1"/>
</dbReference>
<dbReference type="Proteomes" id="UP001501510">
    <property type="component" value="Unassembled WGS sequence"/>
</dbReference>
<dbReference type="InterPro" id="IPR011014">
    <property type="entry name" value="MscS_channel_TM-2"/>
</dbReference>
<evidence type="ECO:0000259" key="9">
    <source>
        <dbReference type="Pfam" id="PF21082"/>
    </source>
</evidence>
<evidence type="ECO:0000313" key="10">
    <source>
        <dbReference type="EMBL" id="GAA0745633.1"/>
    </source>
</evidence>
<reference evidence="11" key="1">
    <citation type="journal article" date="2019" name="Int. J. Syst. Evol. Microbiol.">
        <title>The Global Catalogue of Microorganisms (GCM) 10K type strain sequencing project: providing services to taxonomists for standard genome sequencing and annotation.</title>
        <authorList>
            <consortium name="The Broad Institute Genomics Platform"/>
            <consortium name="The Broad Institute Genome Sequencing Center for Infectious Disease"/>
            <person name="Wu L."/>
            <person name="Ma J."/>
        </authorList>
    </citation>
    <scope>NUCLEOTIDE SEQUENCE [LARGE SCALE GENOMIC DNA]</scope>
    <source>
        <strain evidence="11">JCM 1407</strain>
    </source>
</reference>
<evidence type="ECO:0000256" key="7">
    <source>
        <dbReference type="SAM" id="Phobius"/>
    </source>
</evidence>
<comment type="similarity">
    <text evidence="2">Belongs to the MscS (TC 1.A.23) family.</text>
</comment>
<keyword evidence="3" id="KW-1003">Cell membrane</keyword>
<proteinExistence type="inferred from homology"/>
<evidence type="ECO:0000256" key="1">
    <source>
        <dbReference type="ARBA" id="ARBA00004651"/>
    </source>
</evidence>
<dbReference type="InterPro" id="IPR023408">
    <property type="entry name" value="MscS_beta-dom_sf"/>
</dbReference>
<evidence type="ECO:0000259" key="8">
    <source>
        <dbReference type="Pfam" id="PF00924"/>
    </source>
</evidence>
<dbReference type="Gene3D" id="3.30.70.100">
    <property type="match status" value="1"/>
</dbReference>
<evidence type="ECO:0000256" key="4">
    <source>
        <dbReference type="ARBA" id="ARBA00022692"/>
    </source>
</evidence>
<dbReference type="InterPro" id="IPR006685">
    <property type="entry name" value="MscS_channel_2nd"/>
</dbReference>
<dbReference type="RefSeq" id="WP_343763242.1">
    <property type="nucleotide sequence ID" value="NZ_BAAACG010000016.1"/>
</dbReference>
<evidence type="ECO:0000256" key="3">
    <source>
        <dbReference type="ARBA" id="ARBA00022475"/>
    </source>
</evidence>
<dbReference type="InterPro" id="IPR045276">
    <property type="entry name" value="YbiO_bact"/>
</dbReference>
<feature type="transmembrane region" description="Helical" evidence="7">
    <location>
        <begin position="90"/>
        <end position="120"/>
    </location>
</feature>
<dbReference type="PANTHER" id="PTHR30460:SF0">
    <property type="entry name" value="MODERATE CONDUCTANCE MECHANOSENSITIVE CHANNEL YBIO"/>
    <property type="match status" value="1"/>
</dbReference>
<organism evidence="10 11">
    <name type="scientific">Clostridium oceanicum</name>
    <dbReference type="NCBI Taxonomy" id="1543"/>
    <lineage>
        <taxon>Bacteria</taxon>
        <taxon>Bacillati</taxon>
        <taxon>Bacillota</taxon>
        <taxon>Clostridia</taxon>
        <taxon>Eubacteriales</taxon>
        <taxon>Clostridiaceae</taxon>
        <taxon>Clostridium</taxon>
    </lineage>
</organism>
<feature type="domain" description="Mechanosensitive ion channel MscS" evidence="8">
    <location>
        <begin position="125"/>
        <end position="188"/>
    </location>
</feature>
<gene>
    <name evidence="10" type="ORF">GCM10008906_32270</name>
</gene>
<dbReference type="PANTHER" id="PTHR30460">
    <property type="entry name" value="MODERATE CONDUCTANCE MECHANOSENSITIVE CHANNEL YBIO"/>
    <property type="match status" value="1"/>
</dbReference>
<sequence>MNEKFKAVSDIFSGGIKIGNIEISGNSIYSFVHIFFQILFILVLMFLSVRIGNKIIDKFINRQKNLRFSLDEKKANTIGTVLKSILRYSVYFLGIFMIIEIIFGRIGSIFVGLGGAALGFGAQSLVKDVISGFLILFENQFSVGDYVTIEDKSGIVEEIELRITRIKDFNGDVHIIPNGLINKMTNHVKNPIRFKVEIGIAYEESVNNAINKINSICESFSEKNGDILVENPKVYGVTSLGDSSVNITIYGKCVPMNQWSAEVKLRQEILNGLNRENIEIPYNKINIVK</sequence>
<evidence type="ECO:0000256" key="6">
    <source>
        <dbReference type="ARBA" id="ARBA00023136"/>
    </source>
</evidence>
<keyword evidence="6 7" id="KW-0472">Membrane</keyword>
<dbReference type="SUPFAM" id="SSF50182">
    <property type="entry name" value="Sm-like ribonucleoproteins"/>
    <property type="match status" value="1"/>
</dbReference>
<feature type="domain" description="Mechanosensitive ion channel MscS C-terminal" evidence="9">
    <location>
        <begin position="195"/>
        <end position="280"/>
    </location>
</feature>
<keyword evidence="11" id="KW-1185">Reference proteome</keyword>
<dbReference type="SUPFAM" id="SSF82861">
    <property type="entry name" value="Mechanosensitive channel protein MscS (YggB), transmembrane region"/>
    <property type="match status" value="1"/>
</dbReference>
<feature type="transmembrane region" description="Helical" evidence="7">
    <location>
        <begin position="28"/>
        <end position="49"/>
    </location>
</feature>
<dbReference type="InterPro" id="IPR010920">
    <property type="entry name" value="LSM_dom_sf"/>
</dbReference>
<dbReference type="Pfam" id="PF21082">
    <property type="entry name" value="MS_channel_3rd"/>
    <property type="match status" value="1"/>
</dbReference>
<dbReference type="InterPro" id="IPR011066">
    <property type="entry name" value="MscS_channel_C_sf"/>
</dbReference>
<name>A0ABP3UZS6_9CLOT</name>
<dbReference type="Gene3D" id="1.10.287.1260">
    <property type="match status" value="1"/>
</dbReference>
<evidence type="ECO:0000256" key="5">
    <source>
        <dbReference type="ARBA" id="ARBA00022989"/>
    </source>
</evidence>
<comment type="subcellular location">
    <subcellularLocation>
        <location evidence="1">Cell membrane</location>
        <topology evidence="1">Multi-pass membrane protein</topology>
    </subcellularLocation>
</comment>